<dbReference type="AlphaFoldDB" id="A0A0R2MTN1"/>
<dbReference type="SUPFAM" id="SSF54611">
    <property type="entry name" value="SecB-like"/>
    <property type="match status" value="1"/>
</dbReference>
<dbReference type="InterPro" id="IPR009530">
    <property type="entry name" value="DUF1149"/>
</dbReference>
<dbReference type="STRING" id="1293598.IV56_GL000766"/>
<accession>A0A0R2MTN1</accession>
<evidence type="ECO:0000313" key="2">
    <source>
        <dbReference type="Proteomes" id="UP000050969"/>
    </source>
</evidence>
<evidence type="ECO:0000313" key="1">
    <source>
        <dbReference type="EMBL" id="KRO16777.1"/>
    </source>
</evidence>
<dbReference type="PIRSF" id="PIRSF031568">
    <property type="entry name" value="UCP031568"/>
    <property type="match status" value="1"/>
</dbReference>
<sequence length="136" mass="15272">MRKQVALVETKKFAIVVNAFHYDLVGMDAEVKQDIQVAMRQVEPNDPERKDELKAGNMYEIMVPFNVVPENTGFQISGQISRVVQILDFFGEPKDIAQEDLAKLSRPLVETIETLTYQVTAVALDQGISLNFKAAD</sequence>
<dbReference type="InterPro" id="IPR035958">
    <property type="entry name" value="SecB-like_sf"/>
</dbReference>
<proteinExistence type="predicted"/>
<dbReference type="EMBL" id="JQCE01000032">
    <property type="protein sequence ID" value="KRO16777.1"/>
    <property type="molecule type" value="Genomic_DNA"/>
</dbReference>
<name>A0A0R2MTN1_9LACO</name>
<gene>
    <name evidence="1" type="ORF">IV56_GL000766</name>
</gene>
<comment type="caution">
    <text evidence="1">The sequence shown here is derived from an EMBL/GenBank/DDBJ whole genome shotgun (WGS) entry which is preliminary data.</text>
</comment>
<dbReference type="PATRIC" id="fig|1293598.4.peg.814"/>
<dbReference type="Gene3D" id="3.10.420.10">
    <property type="entry name" value="SecB-like"/>
    <property type="match status" value="1"/>
</dbReference>
<dbReference type="Proteomes" id="UP000050969">
    <property type="component" value="Unassembled WGS sequence"/>
</dbReference>
<reference evidence="1 2" key="1">
    <citation type="journal article" date="2015" name="Genome Announc.">
        <title>Expanding the biotechnology potential of lactobacilli through comparative genomics of 213 strains and associated genera.</title>
        <authorList>
            <person name="Sun Z."/>
            <person name="Harris H.M."/>
            <person name="McCann A."/>
            <person name="Guo C."/>
            <person name="Argimon S."/>
            <person name="Zhang W."/>
            <person name="Yang X."/>
            <person name="Jeffery I.B."/>
            <person name="Cooney J.C."/>
            <person name="Kagawa T.F."/>
            <person name="Liu W."/>
            <person name="Song Y."/>
            <person name="Salvetti E."/>
            <person name="Wrobel A."/>
            <person name="Rasinkangas P."/>
            <person name="Parkhill J."/>
            <person name="Rea M.C."/>
            <person name="O'Sullivan O."/>
            <person name="Ritari J."/>
            <person name="Douillard F.P."/>
            <person name="Paul Ross R."/>
            <person name="Yang R."/>
            <person name="Briner A.E."/>
            <person name="Felis G.E."/>
            <person name="de Vos W.M."/>
            <person name="Barrangou R."/>
            <person name="Klaenhammer T.R."/>
            <person name="Caufield P.W."/>
            <person name="Cui Y."/>
            <person name="Zhang H."/>
            <person name="O'Toole P.W."/>
        </authorList>
    </citation>
    <scope>NUCLEOTIDE SEQUENCE [LARGE SCALE GENOMIC DNA]</scope>
    <source>
        <strain evidence="1 2">DSM 24301</strain>
    </source>
</reference>
<dbReference type="Pfam" id="PF06619">
    <property type="entry name" value="DUF1149"/>
    <property type="match status" value="1"/>
</dbReference>
<organism evidence="1 2">
    <name type="scientific">Lacticaseibacillus saniviri JCM 17471 = DSM 24301</name>
    <dbReference type="NCBI Taxonomy" id="1293598"/>
    <lineage>
        <taxon>Bacteria</taxon>
        <taxon>Bacillati</taxon>
        <taxon>Bacillota</taxon>
        <taxon>Bacilli</taxon>
        <taxon>Lactobacillales</taxon>
        <taxon>Lactobacillaceae</taxon>
        <taxon>Lacticaseibacillus</taxon>
    </lineage>
</organism>
<protein>
    <submittedName>
        <fullName evidence="1">Uncharacterized protein</fullName>
    </submittedName>
</protein>
<keyword evidence="2" id="KW-1185">Reference proteome</keyword>